<evidence type="ECO:0000259" key="4">
    <source>
        <dbReference type="PROSITE" id="PS50812"/>
    </source>
</evidence>
<dbReference type="PANTHER" id="PTHR15999">
    <property type="entry name" value="ZINC FINGER CW-TYPE PWWP DOMAIN PROTEIN 1"/>
    <property type="match status" value="1"/>
</dbReference>
<dbReference type="CDD" id="cd20145">
    <property type="entry name" value="PWWP_ZCWPW1"/>
    <property type="match status" value="1"/>
</dbReference>
<comment type="caution">
    <text evidence="6">The sequence shown here is derived from an EMBL/GenBank/DDBJ whole genome shotgun (WGS) entry which is preliminary data.</text>
</comment>
<dbReference type="Pfam" id="PF00855">
    <property type="entry name" value="PWWP"/>
    <property type="match status" value="1"/>
</dbReference>
<dbReference type="InterPro" id="IPR011124">
    <property type="entry name" value="Znf_CW"/>
</dbReference>
<proteinExistence type="predicted"/>
<dbReference type="PANTHER" id="PTHR15999:SF2">
    <property type="entry name" value="ZINC FINGER CW-TYPE PWWP DOMAIN PROTEIN 1"/>
    <property type="match status" value="1"/>
</dbReference>
<dbReference type="GO" id="GO:0008270">
    <property type="term" value="F:zinc ion binding"/>
    <property type="evidence" value="ECO:0007669"/>
    <property type="project" value="UniProtKB-KW"/>
</dbReference>
<dbReference type="Gene3D" id="3.30.40.100">
    <property type="match status" value="1"/>
</dbReference>
<evidence type="ECO:0000259" key="5">
    <source>
        <dbReference type="PROSITE" id="PS51050"/>
    </source>
</evidence>
<dbReference type="SMART" id="SM00293">
    <property type="entry name" value="PWWP"/>
    <property type="match status" value="1"/>
</dbReference>
<keyword evidence="3" id="KW-0862">Zinc</keyword>
<evidence type="ECO:0000313" key="6">
    <source>
        <dbReference type="EMBL" id="KAL2725274.1"/>
    </source>
</evidence>
<dbReference type="PROSITE" id="PS51050">
    <property type="entry name" value="ZF_CW"/>
    <property type="match status" value="1"/>
</dbReference>
<dbReference type="InterPro" id="IPR000313">
    <property type="entry name" value="PWWP_dom"/>
</dbReference>
<accession>A0ABD2AXD1</accession>
<reference evidence="6 7" key="1">
    <citation type="journal article" date="2024" name="Ann. Entomol. Soc. Am.">
        <title>Genomic analyses of the southern and eastern yellowjacket wasps (Hymenoptera: Vespidae) reveal evolutionary signatures of social life.</title>
        <authorList>
            <person name="Catto M.A."/>
            <person name="Caine P.B."/>
            <person name="Orr S.E."/>
            <person name="Hunt B.G."/>
            <person name="Goodisman M.A.D."/>
        </authorList>
    </citation>
    <scope>NUCLEOTIDE SEQUENCE [LARGE SCALE GENOMIC DNA]</scope>
    <source>
        <strain evidence="6">233</strain>
        <tissue evidence="6">Head and thorax</tissue>
    </source>
</reference>
<evidence type="ECO:0000313" key="7">
    <source>
        <dbReference type="Proteomes" id="UP001607302"/>
    </source>
</evidence>
<feature type="domain" description="CW-type" evidence="5">
    <location>
        <begin position="309"/>
        <end position="363"/>
    </location>
</feature>
<evidence type="ECO:0000256" key="2">
    <source>
        <dbReference type="ARBA" id="ARBA00022771"/>
    </source>
</evidence>
<dbReference type="SUPFAM" id="SSF63748">
    <property type="entry name" value="Tudor/PWWP/MBT"/>
    <property type="match status" value="1"/>
</dbReference>
<evidence type="ECO:0000256" key="1">
    <source>
        <dbReference type="ARBA" id="ARBA00022723"/>
    </source>
</evidence>
<dbReference type="AlphaFoldDB" id="A0ABD2AXD1"/>
<dbReference type="PROSITE" id="PS50812">
    <property type="entry name" value="PWWP"/>
    <property type="match status" value="1"/>
</dbReference>
<dbReference type="Proteomes" id="UP001607302">
    <property type="component" value="Unassembled WGS sequence"/>
</dbReference>
<organism evidence="6 7">
    <name type="scientific">Vespula squamosa</name>
    <name type="common">Southern yellow jacket</name>
    <name type="synonym">Wasp</name>
    <dbReference type="NCBI Taxonomy" id="30214"/>
    <lineage>
        <taxon>Eukaryota</taxon>
        <taxon>Metazoa</taxon>
        <taxon>Ecdysozoa</taxon>
        <taxon>Arthropoda</taxon>
        <taxon>Hexapoda</taxon>
        <taxon>Insecta</taxon>
        <taxon>Pterygota</taxon>
        <taxon>Neoptera</taxon>
        <taxon>Endopterygota</taxon>
        <taxon>Hymenoptera</taxon>
        <taxon>Apocrita</taxon>
        <taxon>Aculeata</taxon>
        <taxon>Vespoidea</taxon>
        <taxon>Vespidae</taxon>
        <taxon>Vespinae</taxon>
        <taxon>Vespula</taxon>
    </lineage>
</organism>
<dbReference type="Gene3D" id="2.30.30.140">
    <property type="match status" value="1"/>
</dbReference>
<name>A0ABD2AXD1_VESSQ</name>
<protein>
    <submittedName>
        <fullName evidence="6">Zinc finger CW-type PWWP domain protein 1-like isoform X1</fullName>
    </submittedName>
</protein>
<sequence>MMNFSKNSLLNLNSIEEIEQSMKNFNINSKKNLFHYYDVTTSQTCDNENPLEQQCPYVCTRSYISSTETDLSKNETIDIVFASYYFALQHDQENYFVRADNTIEISKQTPIVKRPLLIPTTPIKKKKQWNRNELKPKKLTYQDGRIYEINDRDSGVVLESENYLNNTECSEIYNTIKYNIFQQENKKTEKIANIKGVTQNSNILIEPRITRSITKKLQLYKNNENNIQEIQEIMETPRNTKNSTTTKATYSKKSTSYSKKNQNFYERKEHKINNLDRYIVCENDHNMSILSQYNGNGTWQDKLQWLQPRRDVGMWIQCCRKECKKWRYTIDYHDPVDVPIIWYCEMNSDIKLASCIIPEESKPEEIESDLIENKYNAGSIVWAKRNTYLWWPAMVDDCPIKFRYYELKKNSIIPVKYHVIFFDQKELIHSWVKCKSIKPLIINKNNVFLEKAFNNVKYGNRIKESYNLACNAIPMTILERLKNFSLVALYESKRVLNLDEIIPSSQPKLDATIQSKKRKFQGKEQAS</sequence>
<keyword evidence="1" id="KW-0479">Metal-binding</keyword>
<dbReference type="InterPro" id="IPR042778">
    <property type="entry name" value="ZCWPW1/ZCWPW2"/>
</dbReference>
<dbReference type="EMBL" id="JAUDFV010000138">
    <property type="protein sequence ID" value="KAL2725274.1"/>
    <property type="molecule type" value="Genomic_DNA"/>
</dbReference>
<keyword evidence="7" id="KW-1185">Reference proteome</keyword>
<evidence type="ECO:0000256" key="3">
    <source>
        <dbReference type="ARBA" id="ARBA00022833"/>
    </source>
</evidence>
<dbReference type="Pfam" id="PF07496">
    <property type="entry name" value="zf-CW"/>
    <property type="match status" value="1"/>
</dbReference>
<feature type="domain" description="PWWP" evidence="4">
    <location>
        <begin position="377"/>
        <end position="443"/>
    </location>
</feature>
<gene>
    <name evidence="6" type="ORF">V1478_007947</name>
</gene>
<keyword evidence="2" id="KW-0863">Zinc-finger</keyword>